<feature type="signal peptide" evidence="2">
    <location>
        <begin position="1"/>
        <end position="18"/>
    </location>
</feature>
<dbReference type="CDD" id="cd07185">
    <property type="entry name" value="OmpA_C-like"/>
    <property type="match status" value="1"/>
</dbReference>
<name>M9RBQ6_9RHOB</name>
<dbReference type="SUPFAM" id="SSF103088">
    <property type="entry name" value="OmpA-like"/>
    <property type="match status" value="1"/>
</dbReference>
<dbReference type="InterPro" id="IPR036737">
    <property type="entry name" value="OmpA-like_sf"/>
</dbReference>
<dbReference type="PANTHER" id="PTHR30329">
    <property type="entry name" value="STATOR ELEMENT OF FLAGELLAR MOTOR COMPLEX"/>
    <property type="match status" value="1"/>
</dbReference>
<evidence type="ECO:0000313" key="5">
    <source>
        <dbReference type="Proteomes" id="UP000005307"/>
    </source>
</evidence>
<evidence type="ECO:0000313" key="4">
    <source>
        <dbReference type="EMBL" id="AGI70009.1"/>
    </source>
</evidence>
<feature type="domain" description="OmpA-like" evidence="3">
    <location>
        <begin position="376"/>
        <end position="502"/>
    </location>
</feature>
<keyword evidence="1" id="KW-0472">Membrane</keyword>
<dbReference type="Proteomes" id="UP000005307">
    <property type="component" value="Chromosome"/>
</dbReference>
<reference evidence="4 5" key="1">
    <citation type="journal article" date="2013" name="PLoS ONE">
        <title>Poles Apart: Arctic and Antarctic Octadecabacter strains Share High Genome Plasticity and a New Type of Xanthorhodopsin.</title>
        <authorList>
            <person name="Vollmers J."/>
            <person name="Voget S."/>
            <person name="Dietrich S."/>
            <person name="Gollnow K."/>
            <person name="Smits M."/>
            <person name="Meyer K."/>
            <person name="Brinkhoff T."/>
            <person name="Simon M."/>
            <person name="Daniel R."/>
        </authorList>
    </citation>
    <scope>NUCLEOTIDE SEQUENCE [LARGE SCALE GENOMIC DNA]</scope>
    <source>
        <strain evidence="4 5">307</strain>
    </source>
</reference>
<dbReference type="GO" id="GO:0016020">
    <property type="term" value="C:membrane"/>
    <property type="evidence" value="ECO:0007669"/>
    <property type="project" value="UniProtKB-UniRule"/>
</dbReference>
<protein>
    <submittedName>
        <fullName evidence="4">Putative peptidoglycan-associated lipoprotein</fullName>
    </submittedName>
</protein>
<dbReference type="SUPFAM" id="SSF53850">
    <property type="entry name" value="Periplasmic binding protein-like II"/>
    <property type="match status" value="1"/>
</dbReference>
<evidence type="ECO:0000256" key="2">
    <source>
        <dbReference type="SAM" id="SignalP"/>
    </source>
</evidence>
<keyword evidence="4" id="KW-0449">Lipoprotein</keyword>
<dbReference type="InterPro" id="IPR050330">
    <property type="entry name" value="Bact_OuterMem_StrucFunc"/>
</dbReference>
<dbReference type="HOGENOM" id="CLU_026228_8_0_5"/>
<dbReference type="Pfam" id="PF00691">
    <property type="entry name" value="OmpA"/>
    <property type="match status" value="1"/>
</dbReference>
<gene>
    <name evidence="4" type="ORF">OAN307_c46600</name>
</gene>
<dbReference type="KEGG" id="oat:OAN307_c46600"/>
<dbReference type="Gene3D" id="3.30.1330.60">
    <property type="entry name" value="OmpA-like domain"/>
    <property type="match status" value="1"/>
</dbReference>
<proteinExistence type="predicted"/>
<dbReference type="PROSITE" id="PS51123">
    <property type="entry name" value="OMPA_2"/>
    <property type="match status" value="1"/>
</dbReference>
<organism evidence="4 5">
    <name type="scientific">Octadecabacter antarcticus 307</name>
    <dbReference type="NCBI Taxonomy" id="391626"/>
    <lineage>
        <taxon>Bacteria</taxon>
        <taxon>Pseudomonadati</taxon>
        <taxon>Pseudomonadota</taxon>
        <taxon>Alphaproteobacteria</taxon>
        <taxon>Rhodobacterales</taxon>
        <taxon>Roseobacteraceae</taxon>
        <taxon>Octadecabacter</taxon>
    </lineage>
</organism>
<dbReference type="EMBL" id="CP003740">
    <property type="protein sequence ID" value="AGI70009.1"/>
    <property type="molecule type" value="Genomic_DNA"/>
</dbReference>
<dbReference type="eggNOG" id="COG0226">
    <property type="taxonomic scope" value="Bacteria"/>
</dbReference>
<dbReference type="Gene3D" id="3.40.190.10">
    <property type="entry name" value="Periplasmic binding protein-like II"/>
    <property type="match status" value="2"/>
</dbReference>
<dbReference type="eggNOG" id="COG2885">
    <property type="taxonomic scope" value="Bacteria"/>
</dbReference>
<keyword evidence="5" id="KW-1185">Reference proteome</keyword>
<dbReference type="AlphaFoldDB" id="M9RBQ6"/>
<accession>M9RBQ6</accession>
<evidence type="ECO:0000259" key="3">
    <source>
        <dbReference type="PROSITE" id="PS51123"/>
    </source>
</evidence>
<dbReference type="STRING" id="391626.OAN307_c46600"/>
<evidence type="ECO:0000256" key="1">
    <source>
        <dbReference type="PROSITE-ProRule" id="PRU00473"/>
    </source>
</evidence>
<feature type="chain" id="PRO_5004102116" evidence="2">
    <location>
        <begin position="19"/>
        <end position="502"/>
    </location>
</feature>
<dbReference type="PANTHER" id="PTHR30329:SF21">
    <property type="entry name" value="LIPOPROTEIN YIAD-RELATED"/>
    <property type="match status" value="1"/>
</dbReference>
<keyword evidence="2" id="KW-0732">Signal</keyword>
<dbReference type="InterPro" id="IPR006665">
    <property type="entry name" value="OmpA-like"/>
</dbReference>
<sequence>MRCAAVLVAHLVCVGSLAAQDVVFRSPDDSVAVTGRFVAFDGENATVAADTGLVTFRADGMTCDGAECPDLVEYVPSLRMTGAARMGDLLLPALIDVYARDNGWTVREDALGFQLYSSDGALVFEVSITVATPEDAFSNFVRHEADALLSVRELRAMELQIAAEAGLGRLDLSRQMRILALDALVPVTSATSGLRSISLADLTAELAGTSSEFEVHLRTDIDGQIQGFEDQFMRPFGLALDQPDASHDSFDALLESVAGAANGLTLVPFGKTRNTQPLALTGPCGLRSDARFLTMKTEDYLLTFPMFIYLPQRRRHPQIVDFLDWLRSPSAQLVIRRAGFVDLTAVPIPLSDQGDRLANAIVNAGSEVPLTELQRMMRLLSPRVRMSSTFRFEPGSTRLDGQSRSNVMQLAQAIRDGRFGGRELMLVGFSDGRGLALANRDLSSARAEAVRLDLTRALGGTFPENVEIDTAAFGEALPMACDDTIWGQQTNRRVELWVRDVP</sequence>